<reference evidence="3" key="1">
    <citation type="journal article" date="2013" name="Nat. Genet.">
        <title>The draft genomes of soft-shell turtle and green sea turtle yield insights into the development and evolution of the turtle-specific body plan.</title>
        <authorList>
            <person name="Wang Z."/>
            <person name="Pascual-Anaya J."/>
            <person name="Zadissa A."/>
            <person name="Li W."/>
            <person name="Niimura Y."/>
            <person name="Huang Z."/>
            <person name="Li C."/>
            <person name="White S."/>
            <person name="Xiong Z."/>
            <person name="Fang D."/>
            <person name="Wang B."/>
            <person name="Ming Y."/>
            <person name="Chen Y."/>
            <person name="Zheng Y."/>
            <person name="Kuraku S."/>
            <person name="Pignatelli M."/>
            <person name="Herrero J."/>
            <person name="Beal K."/>
            <person name="Nozawa M."/>
            <person name="Li Q."/>
            <person name="Wang J."/>
            <person name="Zhang H."/>
            <person name="Yu L."/>
            <person name="Shigenobu S."/>
            <person name="Wang J."/>
            <person name="Liu J."/>
            <person name="Flicek P."/>
            <person name="Searle S."/>
            <person name="Wang J."/>
            <person name="Kuratani S."/>
            <person name="Yin Y."/>
            <person name="Aken B."/>
            <person name="Zhang G."/>
            <person name="Irie N."/>
        </authorList>
    </citation>
    <scope>NUCLEOTIDE SEQUENCE [LARGE SCALE GENOMIC DNA]</scope>
</reference>
<evidence type="ECO:0000313" key="2">
    <source>
        <dbReference type="EMBL" id="EMP32388.1"/>
    </source>
</evidence>
<sequence length="294" mass="31256">MVCLANGGCRKRRGPRDVLAAASRRPIGLERRTTASGSSDRSNLQTLQTAQQGYHSQSSKSGAPCSCKLIEWGPHHQCPRAEVANLSLRRSQNLPMYIAKEPQRTCDGETPVINAQGCDVLAETWSGSPSGNGVDDRGVTDYGTPSETRTVGDTFCGPVNIHSLRTSGAESPSRTEPSQTVWSASRAIHMDSAPNSRWAVNGIGNVPSTETSTRPVCDCGDPSSGLPLERRANISSVPGIVMDVMSRAAWRASGMDGIWTSGEASSEGAELLHSKARDTKLKPETPGGYLLVPP</sequence>
<evidence type="ECO:0000313" key="3">
    <source>
        <dbReference type="Proteomes" id="UP000031443"/>
    </source>
</evidence>
<feature type="region of interest" description="Disordered" evidence="1">
    <location>
        <begin position="23"/>
        <end position="63"/>
    </location>
</feature>
<accession>M7BK54</accession>
<protein>
    <submittedName>
        <fullName evidence="2">Uncharacterized protein</fullName>
    </submittedName>
</protein>
<dbReference type="AlphaFoldDB" id="M7BK54"/>
<feature type="compositionally biased region" description="Basic and acidic residues" evidence="1">
    <location>
        <begin position="270"/>
        <end position="283"/>
    </location>
</feature>
<keyword evidence="3" id="KW-1185">Reference proteome</keyword>
<gene>
    <name evidence="2" type="ORF">UY3_10475</name>
</gene>
<feature type="compositionally biased region" description="Polar residues" evidence="1">
    <location>
        <begin position="34"/>
        <end position="61"/>
    </location>
</feature>
<name>M7BK54_CHEMY</name>
<dbReference type="EMBL" id="KB540907">
    <property type="protein sequence ID" value="EMP32388.1"/>
    <property type="molecule type" value="Genomic_DNA"/>
</dbReference>
<organism evidence="2 3">
    <name type="scientific">Chelonia mydas</name>
    <name type="common">Green sea-turtle</name>
    <name type="synonym">Chelonia agassizi</name>
    <dbReference type="NCBI Taxonomy" id="8469"/>
    <lineage>
        <taxon>Eukaryota</taxon>
        <taxon>Metazoa</taxon>
        <taxon>Chordata</taxon>
        <taxon>Craniata</taxon>
        <taxon>Vertebrata</taxon>
        <taxon>Euteleostomi</taxon>
        <taxon>Archelosauria</taxon>
        <taxon>Testudinata</taxon>
        <taxon>Testudines</taxon>
        <taxon>Cryptodira</taxon>
        <taxon>Durocryptodira</taxon>
        <taxon>Americhelydia</taxon>
        <taxon>Chelonioidea</taxon>
        <taxon>Cheloniidae</taxon>
        <taxon>Chelonia</taxon>
    </lineage>
</organism>
<dbReference type="Proteomes" id="UP000031443">
    <property type="component" value="Unassembled WGS sequence"/>
</dbReference>
<proteinExistence type="predicted"/>
<feature type="region of interest" description="Disordered" evidence="1">
    <location>
        <begin position="265"/>
        <end position="294"/>
    </location>
</feature>
<evidence type="ECO:0000256" key="1">
    <source>
        <dbReference type="SAM" id="MobiDB-lite"/>
    </source>
</evidence>